<evidence type="ECO:0000313" key="3">
    <source>
        <dbReference type="Proteomes" id="UP000177169"/>
    </source>
</evidence>
<dbReference type="InterPro" id="IPR029063">
    <property type="entry name" value="SAM-dependent_MTases_sf"/>
</dbReference>
<name>A0A1F7YZW6_9BACT</name>
<dbReference type="Proteomes" id="UP000177169">
    <property type="component" value="Unassembled WGS sequence"/>
</dbReference>
<sequence length="245" mass="28778">MSNLDSDKVKELKCLVRAILEFNKTTHGMGRALRNLTKEIGLYENHIKGARDLSKKKNLDTTKIQIGGGSHTLRDYLNIDIVPPADIIYDLREGIPLKDESSEFIFTEHFLEHIDYPTSTKKFAKECFRVLKKGGRVVVGVPDGEQVIKAYVKKDKRFFDEMLKRWYSKRDCLEHFNTYIDLVNYHFRDQDDDKKYNPHFWSYDFEKLVSLFKDAGFSEVKKWKFDSSIANSKRWWGSIYIIATK</sequence>
<dbReference type="Pfam" id="PF08241">
    <property type="entry name" value="Methyltransf_11"/>
    <property type="match status" value="1"/>
</dbReference>
<organism evidence="2 3">
    <name type="scientific">Candidatus Woesebacteria bacterium RIFCSPHIGHO2_02_FULL_39_13</name>
    <dbReference type="NCBI Taxonomy" id="1802505"/>
    <lineage>
        <taxon>Bacteria</taxon>
        <taxon>Candidatus Woeseibacteriota</taxon>
    </lineage>
</organism>
<gene>
    <name evidence="2" type="ORF">A3D01_01000</name>
</gene>
<dbReference type="EMBL" id="MGGR01000028">
    <property type="protein sequence ID" value="OGM32734.1"/>
    <property type="molecule type" value="Genomic_DNA"/>
</dbReference>
<evidence type="ECO:0000313" key="2">
    <source>
        <dbReference type="EMBL" id="OGM32734.1"/>
    </source>
</evidence>
<dbReference type="SUPFAM" id="SSF53335">
    <property type="entry name" value="S-adenosyl-L-methionine-dependent methyltransferases"/>
    <property type="match status" value="1"/>
</dbReference>
<dbReference type="AlphaFoldDB" id="A0A1F7YZW6"/>
<comment type="caution">
    <text evidence="2">The sequence shown here is derived from an EMBL/GenBank/DDBJ whole genome shotgun (WGS) entry which is preliminary data.</text>
</comment>
<dbReference type="GO" id="GO:0008757">
    <property type="term" value="F:S-adenosylmethionine-dependent methyltransferase activity"/>
    <property type="evidence" value="ECO:0007669"/>
    <property type="project" value="InterPro"/>
</dbReference>
<feature type="domain" description="Methyltransferase type 11" evidence="1">
    <location>
        <begin position="94"/>
        <end position="139"/>
    </location>
</feature>
<evidence type="ECO:0000259" key="1">
    <source>
        <dbReference type="Pfam" id="PF08241"/>
    </source>
</evidence>
<dbReference type="CDD" id="cd02440">
    <property type="entry name" value="AdoMet_MTases"/>
    <property type="match status" value="1"/>
</dbReference>
<dbReference type="STRING" id="1802505.A3D01_01000"/>
<proteinExistence type="predicted"/>
<accession>A0A1F7YZW6</accession>
<dbReference type="Gene3D" id="3.40.50.150">
    <property type="entry name" value="Vaccinia Virus protein VP39"/>
    <property type="match status" value="1"/>
</dbReference>
<protein>
    <recommendedName>
        <fullName evidence="1">Methyltransferase type 11 domain-containing protein</fullName>
    </recommendedName>
</protein>
<dbReference type="InterPro" id="IPR013216">
    <property type="entry name" value="Methyltransf_11"/>
</dbReference>
<reference evidence="2 3" key="1">
    <citation type="journal article" date="2016" name="Nat. Commun.">
        <title>Thousands of microbial genomes shed light on interconnected biogeochemical processes in an aquifer system.</title>
        <authorList>
            <person name="Anantharaman K."/>
            <person name="Brown C.T."/>
            <person name="Hug L.A."/>
            <person name="Sharon I."/>
            <person name="Castelle C.J."/>
            <person name="Probst A.J."/>
            <person name="Thomas B.C."/>
            <person name="Singh A."/>
            <person name="Wilkins M.J."/>
            <person name="Karaoz U."/>
            <person name="Brodie E.L."/>
            <person name="Williams K.H."/>
            <person name="Hubbard S.S."/>
            <person name="Banfield J.F."/>
        </authorList>
    </citation>
    <scope>NUCLEOTIDE SEQUENCE [LARGE SCALE GENOMIC DNA]</scope>
</reference>